<reference evidence="5 6" key="1">
    <citation type="submission" date="2019-08" db="EMBL/GenBank/DDBJ databases">
        <title>In-depth cultivation of the pig gut microbiome towards novel bacterial diversity and tailored functional studies.</title>
        <authorList>
            <person name="Wylensek D."/>
            <person name="Hitch T.C.A."/>
            <person name="Clavel T."/>
        </authorList>
    </citation>
    <scope>NUCLEOTIDE SEQUENCE [LARGE SCALE GENOMIC DNA]</scope>
    <source>
        <strain evidence="5 6">NM-380-WT-3C1</strain>
    </source>
</reference>
<dbReference type="Pfam" id="PF12833">
    <property type="entry name" value="HTH_18"/>
    <property type="match status" value="1"/>
</dbReference>
<dbReference type="PANTHER" id="PTHR43280:SF28">
    <property type="entry name" value="HTH-TYPE TRANSCRIPTIONAL ACTIVATOR RHAS"/>
    <property type="match status" value="1"/>
</dbReference>
<dbReference type="GO" id="GO:0003700">
    <property type="term" value="F:DNA-binding transcription factor activity"/>
    <property type="evidence" value="ECO:0007669"/>
    <property type="project" value="InterPro"/>
</dbReference>
<dbReference type="RefSeq" id="WP_154426586.1">
    <property type="nucleotide sequence ID" value="NZ_JAQYGB010000027.1"/>
</dbReference>
<dbReference type="SUPFAM" id="SSF51215">
    <property type="entry name" value="Regulatory protein AraC"/>
    <property type="match status" value="1"/>
</dbReference>
<comment type="caution">
    <text evidence="5">The sequence shown here is derived from an EMBL/GenBank/DDBJ whole genome shotgun (WGS) entry which is preliminary data.</text>
</comment>
<dbReference type="PROSITE" id="PS01124">
    <property type="entry name" value="HTH_ARAC_FAMILY_2"/>
    <property type="match status" value="1"/>
</dbReference>
<dbReference type="InterPro" id="IPR003313">
    <property type="entry name" value="AraC-bd"/>
</dbReference>
<keyword evidence="2" id="KW-0238">DNA-binding</keyword>
<feature type="domain" description="HTH araC/xylS-type" evidence="4">
    <location>
        <begin position="172"/>
        <end position="270"/>
    </location>
</feature>
<dbReference type="PRINTS" id="PR00032">
    <property type="entry name" value="HTHARAC"/>
</dbReference>
<evidence type="ECO:0000313" key="5">
    <source>
        <dbReference type="EMBL" id="MSU07128.1"/>
    </source>
</evidence>
<dbReference type="InterPro" id="IPR020449">
    <property type="entry name" value="Tscrpt_reg_AraC-type_HTH"/>
</dbReference>
<dbReference type="SMART" id="SM00342">
    <property type="entry name" value="HTH_ARAC"/>
    <property type="match status" value="1"/>
</dbReference>
<dbReference type="InterPro" id="IPR018060">
    <property type="entry name" value="HTH_AraC"/>
</dbReference>
<evidence type="ECO:0000259" key="4">
    <source>
        <dbReference type="PROSITE" id="PS01124"/>
    </source>
</evidence>
<keyword evidence="3" id="KW-0804">Transcription</keyword>
<dbReference type="PANTHER" id="PTHR43280">
    <property type="entry name" value="ARAC-FAMILY TRANSCRIPTIONAL REGULATOR"/>
    <property type="match status" value="1"/>
</dbReference>
<evidence type="ECO:0000256" key="2">
    <source>
        <dbReference type="ARBA" id="ARBA00023125"/>
    </source>
</evidence>
<evidence type="ECO:0000313" key="6">
    <source>
        <dbReference type="Proteomes" id="UP000460549"/>
    </source>
</evidence>
<evidence type="ECO:0000256" key="1">
    <source>
        <dbReference type="ARBA" id="ARBA00023015"/>
    </source>
</evidence>
<evidence type="ECO:0000256" key="3">
    <source>
        <dbReference type="ARBA" id="ARBA00023163"/>
    </source>
</evidence>
<dbReference type="InterPro" id="IPR037923">
    <property type="entry name" value="HTH-like"/>
</dbReference>
<dbReference type="InterPro" id="IPR009057">
    <property type="entry name" value="Homeodomain-like_sf"/>
</dbReference>
<proteinExistence type="predicted"/>
<dbReference type="Proteomes" id="UP000460549">
    <property type="component" value="Unassembled WGS sequence"/>
</dbReference>
<keyword evidence="1" id="KW-0805">Transcription regulation</keyword>
<dbReference type="InterPro" id="IPR014710">
    <property type="entry name" value="RmlC-like_jellyroll"/>
</dbReference>
<dbReference type="EMBL" id="VUNN01000027">
    <property type="protein sequence ID" value="MSU07128.1"/>
    <property type="molecule type" value="Genomic_DNA"/>
</dbReference>
<dbReference type="SUPFAM" id="SSF46689">
    <property type="entry name" value="Homeodomain-like"/>
    <property type="match status" value="2"/>
</dbReference>
<dbReference type="Gene3D" id="2.60.120.10">
    <property type="entry name" value="Jelly Rolls"/>
    <property type="match status" value="1"/>
</dbReference>
<keyword evidence="6" id="KW-1185">Reference proteome</keyword>
<dbReference type="Gene3D" id="1.10.10.60">
    <property type="entry name" value="Homeodomain-like"/>
    <property type="match status" value="2"/>
</dbReference>
<gene>
    <name evidence="5" type="ORF">FYJ80_10180</name>
</gene>
<dbReference type="AlphaFoldDB" id="A0A7X2PEV9"/>
<name>A0A7X2PEV9_9SPIO</name>
<dbReference type="GO" id="GO:0043565">
    <property type="term" value="F:sequence-specific DNA binding"/>
    <property type="evidence" value="ECO:0007669"/>
    <property type="project" value="InterPro"/>
</dbReference>
<organism evidence="5 6">
    <name type="scientific">Bullifex porci</name>
    <dbReference type="NCBI Taxonomy" id="2606638"/>
    <lineage>
        <taxon>Bacteria</taxon>
        <taxon>Pseudomonadati</taxon>
        <taxon>Spirochaetota</taxon>
        <taxon>Spirochaetia</taxon>
        <taxon>Spirochaetales</taxon>
        <taxon>Spirochaetaceae</taxon>
        <taxon>Bullifex</taxon>
    </lineage>
</organism>
<sequence>MSNYHFDVNLDGSSSKVNLLYISHSRDENDWPSIIHSHLFCELLYIEKGKGELVVNGEKIQISERDCILLPPNNLHTETSSETDKLEYYALGISGLAVSYEDYEGPIINFGSENDRVRNLIKNMYGELRKKNSNYELIVKGYFYILLTMLLRAKKANVEVKKSEHNAKAKLNLVKDYIDSHYMEDFNLDELAKMFNISKYYFVRIFKKEFSKGPMAYLEEVRVRVAKNLLASTENRITDIALNLGFSSSSYFSQRFKILTGITPYDYRLMLRNNDLLL</sequence>
<dbReference type="Pfam" id="PF02311">
    <property type="entry name" value="AraC_binding"/>
    <property type="match status" value="1"/>
</dbReference>
<accession>A0A7X2PEV9</accession>
<protein>
    <submittedName>
        <fullName evidence="5">AraC family transcriptional regulator</fullName>
    </submittedName>
</protein>